<comment type="caution">
    <text evidence="1">The sequence shown here is derived from an EMBL/GenBank/DDBJ whole genome shotgun (WGS) entry which is preliminary data.</text>
</comment>
<evidence type="ECO:0000313" key="1">
    <source>
        <dbReference type="EMBL" id="KAJ7556401.1"/>
    </source>
</evidence>
<dbReference type="Proteomes" id="UP001162992">
    <property type="component" value="Chromosome 5"/>
</dbReference>
<name>A0ACC2DQD0_DIPCM</name>
<proteinExistence type="predicted"/>
<keyword evidence="2" id="KW-1185">Reference proteome</keyword>
<gene>
    <name evidence="1" type="ORF">O6H91_05G081500</name>
</gene>
<organism evidence="1 2">
    <name type="scientific">Diphasiastrum complanatum</name>
    <name type="common">Issler's clubmoss</name>
    <name type="synonym">Lycopodium complanatum</name>
    <dbReference type="NCBI Taxonomy" id="34168"/>
    <lineage>
        <taxon>Eukaryota</taxon>
        <taxon>Viridiplantae</taxon>
        <taxon>Streptophyta</taxon>
        <taxon>Embryophyta</taxon>
        <taxon>Tracheophyta</taxon>
        <taxon>Lycopodiopsida</taxon>
        <taxon>Lycopodiales</taxon>
        <taxon>Lycopodiaceae</taxon>
        <taxon>Lycopodioideae</taxon>
        <taxon>Diphasiastrum</taxon>
    </lineage>
</organism>
<sequence length="195" mass="21292">MAMDAQAQARTPTPTPTPAPAPAATPSSVPPPPVLAASREPREAMEDTVSSIEKTLALLHQLHCSVSSFSLPSQLLLLERLNGVVKELMTMQSSAQECNLQIPIEVVSFIDEGRNPDEFTKGLLNNCIQRNQSTRGKVDSFKSLRKHLLEEIEEAFPEETDAYRMLRTAALTESRSKAQGSALLSNGDVKVKSEH</sequence>
<evidence type="ECO:0000313" key="2">
    <source>
        <dbReference type="Proteomes" id="UP001162992"/>
    </source>
</evidence>
<accession>A0ACC2DQD0</accession>
<dbReference type="EMBL" id="CM055096">
    <property type="protein sequence ID" value="KAJ7556401.1"/>
    <property type="molecule type" value="Genomic_DNA"/>
</dbReference>
<reference evidence="2" key="1">
    <citation type="journal article" date="2024" name="Proc. Natl. Acad. Sci. U.S.A.">
        <title>Extraordinary preservation of gene collinearity over three hundred million years revealed in homosporous lycophytes.</title>
        <authorList>
            <person name="Li C."/>
            <person name="Wickell D."/>
            <person name="Kuo L.Y."/>
            <person name="Chen X."/>
            <person name="Nie B."/>
            <person name="Liao X."/>
            <person name="Peng D."/>
            <person name="Ji J."/>
            <person name="Jenkins J."/>
            <person name="Williams M."/>
            <person name="Shu S."/>
            <person name="Plott C."/>
            <person name="Barry K."/>
            <person name="Rajasekar S."/>
            <person name="Grimwood J."/>
            <person name="Han X."/>
            <person name="Sun S."/>
            <person name="Hou Z."/>
            <person name="He W."/>
            <person name="Dai G."/>
            <person name="Sun C."/>
            <person name="Schmutz J."/>
            <person name="Leebens-Mack J.H."/>
            <person name="Li F.W."/>
            <person name="Wang L."/>
        </authorList>
    </citation>
    <scope>NUCLEOTIDE SEQUENCE [LARGE SCALE GENOMIC DNA]</scope>
    <source>
        <strain evidence="2">cv. PW_Plant_1</strain>
    </source>
</reference>
<protein>
    <submittedName>
        <fullName evidence="1">Uncharacterized protein</fullName>
    </submittedName>
</protein>